<dbReference type="Gene3D" id="3.40.50.300">
    <property type="entry name" value="P-loop containing nucleotide triphosphate hydrolases"/>
    <property type="match status" value="1"/>
</dbReference>
<accession>R7S292</accession>
<dbReference type="GO" id="GO:0005634">
    <property type="term" value="C:nucleus"/>
    <property type="evidence" value="ECO:0007669"/>
    <property type="project" value="TreeGrafter"/>
</dbReference>
<evidence type="ECO:0000313" key="9">
    <source>
        <dbReference type="EMBL" id="EIN04313.1"/>
    </source>
</evidence>
<dbReference type="GO" id="GO:0005524">
    <property type="term" value="F:ATP binding"/>
    <property type="evidence" value="ECO:0007669"/>
    <property type="project" value="UniProtKB-KW"/>
</dbReference>
<dbReference type="RefSeq" id="XP_007388456.1">
    <property type="nucleotide sequence ID" value="XM_007388394.1"/>
</dbReference>
<dbReference type="PANTHER" id="PTHR12755">
    <property type="entry name" value="CLEAVAGE/POLYADENYLATION FACTOR IA SUBUNIT CLP1P"/>
    <property type="match status" value="1"/>
</dbReference>
<evidence type="ECO:0000256" key="7">
    <source>
        <dbReference type="ARBA" id="ARBA00022840"/>
    </source>
</evidence>
<dbReference type="InterPro" id="IPR027417">
    <property type="entry name" value="P-loop_NTPase"/>
</dbReference>
<organism evidence="9 10">
    <name type="scientific">Punctularia strigosozonata (strain HHB-11173)</name>
    <name type="common">White-rot fungus</name>
    <dbReference type="NCBI Taxonomy" id="741275"/>
    <lineage>
        <taxon>Eukaryota</taxon>
        <taxon>Fungi</taxon>
        <taxon>Dikarya</taxon>
        <taxon>Basidiomycota</taxon>
        <taxon>Agaricomycotina</taxon>
        <taxon>Agaricomycetes</taxon>
        <taxon>Corticiales</taxon>
        <taxon>Punctulariaceae</taxon>
        <taxon>Punctularia</taxon>
    </lineage>
</organism>
<feature type="domain" description="Clp1 P-loop" evidence="8">
    <location>
        <begin position="264"/>
        <end position="360"/>
    </location>
</feature>
<dbReference type="HOGENOM" id="CLU_010345_0_0_1"/>
<keyword evidence="4" id="KW-0808">Transferase</keyword>
<dbReference type="Proteomes" id="UP000054196">
    <property type="component" value="Unassembled WGS sequence"/>
</dbReference>
<keyword evidence="7" id="KW-0067">ATP-binding</keyword>
<evidence type="ECO:0000256" key="3">
    <source>
        <dbReference type="ARBA" id="ARBA00019824"/>
    </source>
</evidence>
<reference evidence="10" key="1">
    <citation type="journal article" date="2012" name="Science">
        <title>The Paleozoic origin of enzymatic lignin decomposition reconstructed from 31 fungal genomes.</title>
        <authorList>
            <person name="Floudas D."/>
            <person name="Binder M."/>
            <person name="Riley R."/>
            <person name="Barry K."/>
            <person name="Blanchette R.A."/>
            <person name="Henrissat B."/>
            <person name="Martinez A.T."/>
            <person name="Otillar R."/>
            <person name="Spatafora J.W."/>
            <person name="Yadav J.S."/>
            <person name="Aerts A."/>
            <person name="Benoit I."/>
            <person name="Boyd A."/>
            <person name="Carlson A."/>
            <person name="Copeland A."/>
            <person name="Coutinho P.M."/>
            <person name="de Vries R.P."/>
            <person name="Ferreira P."/>
            <person name="Findley K."/>
            <person name="Foster B."/>
            <person name="Gaskell J."/>
            <person name="Glotzer D."/>
            <person name="Gorecki P."/>
            <person name="Heitman J."/>
            <person name="Hesse C."/>
            <person name="Hori C."/>
            <person name="Igarashi K."/>
            <person name="Jurgens J.A."/>
            <person name="Kallen N."/>
            <person name="Kersten P."/>
            <person name="Kohler A."/>
            <person name="Kuees U."/>
            <person name="Kumar T.K.A."/>
            <person name="Kuo A."/>
            <person name="LaButti K."/>
            <person name="Larrondo L.F."/>
            <person name="Lindquist E."/>
            <person name="Ling A."/>
            <person name="Lombard V."/>
            <person name="Lucas S."/>
            <person name="Lundell T."/>
            <person name="Martin R."/>
            <person name="McLaughlin D.J."/>
            <person name="Morgenstern I."/>
            <person name="Morin E."/>
            <person name="Murat C."/>
            <person name="Nagy L.G."/>
            <person name="Nolan M."/>
            <person name="Ohm R.A."/>
            <person name="Patyshakuliyeva A."/>
            <person name="Rokas A."/>
            <person name="Ruiz-Duenas F.J."/>
            <person name="Sabat G."/>
            <person name="Salamov A."/>
            <person name="Samejima M."/>
            <person name="Schmutz J."/>
            <person name="Slot J.C."/>
            <person name="St John F."/>
            <person name="Stenlid J."/>
            <person name="Sun H."/>
            <person name="Sun S."/>
            <person name="Syed K."/>
            <person name="Tsang A."/>
            <person name="Wiebenga A."/>
            <person name="Young D."/>
            <person name="Pisabarro A."/>
            <person name="Eastwood D.C."/>
            <person name="Martin F."/>
            <person name="Cullen D."/>
            <person name="Grigoriev I.V."/>
            <person name="Hibbett D.S."/>
        </authorList>
    </citation>
    <scope>NUCLEOTIDE SEQUENCE [LARGE SCALE GENOMIC DNA]</scope>
    <source>
        <strain evidence="10">HHB-11173 SS5</strain>
    </source>
</reference>
<keyword evidence="10" id="KW-1185">Reference proteome</keyword>
<dbReference type="OMA" id="PEFAPMG"/>
<dbReference type="AlphaFoldDB" id="R7S292"/>
<evidence type="ECO:0000256" key="4">
    <source>
        <dbReference type="ARBA" id="ARBA00022679"/>
    </source>
</evidence>
<dbReference type="OrthoDB" id="2405412at2759"/>
<dbReference type="EMBL" id="JH687555">
    <property type="protein sequence ID" value="EIN04313.1"/>
    <property type="molecule type" value="Genomic_DNA"/>
</dbReference>
<dbReference type="InterPro" id="IPR045116">
    <property type="entry name" value="Clp1/Grc3"/>
</dbReference>
<evidence type="ECO:0000256" key="2">
    <source>
        <dbReference type="ARBA" id="ARBA00018706"/>
    </source>
</evidence>
<comment type="similarity">
    <text evidence="1">Belongs to the Clp1 family. NOL9/GRC3 subfamily.</text>
</comment>
<dbReference type="KEGG" id="psq:PUNSTDRAFT_93035"/>
<protein>
    <recommendedName>
        <fullName evidence="3">Polynucleotide 5'-hydroxyl-kinase GRC3</fullName>
    </recommendedName>
    <alternativeName>
        <fullName evidence="2">Polynucleotide 5'-hydroxyl-kinase grc3</fullName>
    </alternativeName>
</protein>
<name>R7S292_PUNST</name>
<gene>
    <name evidence="9" type="ORF">PUNSTDRAFT_93035</name>
</gene>
<dbReference type="GO" id="GO:0000448">
    <property type="term" value="P:cleavage in ITS2 between 5.8S rRNA and LSU-rRNA of tricistronic rRNA transcript (SSU-rRNA, 5.8S rRNA, LSU-rRNA)"/>
    <property type="evidence" value="ECO:0007669"/>
    <property type="project" value="TreeGrafter"/>
</dbReference>
<dbReference type="GO" id="GO:0051731">
    <property type="term" value="F:polynucleotide 5'-hydroxyl-kinase activity"/>
    <property type="evidence" value="ECO:0007669"/>
    <property type="project" value="InterPro"/>
</dbReference>
<keyword evidence="5" id="KW-0547">Nucleotide-binding</keyword>
<dbReference type="eggNOG" id="KOG2750">
    <property type="taxonomic scope" value="Eukaryota"/>
</dbReference>
<dbReference type="GeneID" id="18886540"/>
<evidence type="ECO:0000256" key="6">
    <source>
        <dbReference type="ARBA" id="ARBA00022777"/>
    </source>
</evidence>
<proteinExistence type="inferred from homology"/>
<evidence type="ECO:0000313" key="10">
    <source>
        <dbReference type="Proteomes" id="UP000054196"/>
    </source>
</evidence>
<evidence type="ECO:0000259" key="8">
    <source>
        <dbReference type="Pfam" id="PF16575"/>
    </source>
</evidence>
<dbReference type="InterPro" id="IPR032319">
    <property type="entry name" value="CLP1_P"/>
</dbReference>
<evidence type="ECO:0000256" key="1">
    <source>
        <dbReference type="ARBA" id="ARBA00011003"/>
    </source>
</evidence>
<sequence length="689" mass="74864">MEAAEESSVVKVVPSATTRFLDGKRAWSPSRALLDSSDDEEIQDTPIHSAIACYDIPPVSTLRPIRDQNIFHLTPQEVSALGIASPSPATFVLLVPDETLSLIGTYALTILRGAVSLQNVTLRPSLTSHRVFASRLSPISPIRALKMDTVLAVEGLDMCLPRRIKAIVGNRIAVVIQELRTGVENLSKVCRLFSGAFRTSQDESTDDIGLTGIHMITNAARDLHPLRILPSWNVALQDALPHQARHDSVQVMDAVRTPVYLIRGPKKVGKSNFSRTLLNTLLGHYRRAAFLECDLGQSEFTPPGMVSLAIIEQPVFGPAFTHLTVPFRAHYIGSSTARSLPSLYLDAIQALIQSYRLEVQHATFLLDGDVVQGPANGDDGDQLIEDAIPLVVNTMGWSKGMGADLNARIEEMLDPTCIFEFRSPSYPDDISNIQVLPDPYGYSSTIGFLQEGRNRRYILEPAISPLSPAFTNYRPADARTLSLLSYFYGIFSASTNSSGAFLMVSSWNSSLPLCALPPYEVLPSIALDKVVLAGAGFEDVVPTEIVRVLNGALVALVSCEPGAEDSTSDSRVHTGGIPYVQAAPPPSPNLSSCLGLALIRSVQLSSEHTDEKPLQILTPLPPSLLASCRVLVKGEQELPVWGMLDFRSSGGEVAGMDKDNVPYLRWGPSEGAGGEKRRVRRNLMRKGQI</sequence>
<dbReference type="Pfam" id="PF16575">
    <property type="entry name" value="CLP1_P"/>
    <property type="match status" value="1"/>
</dbReference>
<keyword evidence="6" id="KW-0418">Kinase</keyword>
<evidence type="ECO:0000256" key="5">
    <source>
        <dbReference type="ARBA" id="ARBA00022741"/>
    </source>
</evidence>
<dbReference type="PANTHER" id="PTHR12755:SF3">
    <property type="entry name" value="POLYNUCLEOTIDE 5'-HYDROXYL-KINASE NOL9"/>
    <property type="match status" value="1"/>
</dbReference>